<dbReference type="AlphaFoldDB" id="A0A4C1Z693"/>
<protein>
    <submittedName>
        <fullName evidence="1">Uncharacterized protein</fullName>
    </submittedName>
</protein>
<accession>A0A4C1Z693</accession>
<proteinExistence type="predicted"/>
<sequence length="92" mass="10385">MRTSKTLSVADKPFDYQRGKCGECVEVNLENRRRLSSGGSADKWALKVNRKTTSKTKNWSAKKKKEEITGDDAEDTQNVRKEGTCECIEKKG</sequence>
<gene>
    <name evidence="1" type="ORF">EVAR_56131_1</name>
</gene>
<comment type="caution">
    <text evidence="1">The sequence shown here is derived from an EMBL/GenBank/DDBJ whole genome shotgun (WGS) entry which is preliminary data.</text>
</comment>
<reference evidence="1 2" key="1">
    <citation type="journal article" date="2019" name="Commun. Biol.">
        <title>The bagworm genome reveals a unique fibroin gene that provides high tensile strength.</title>
        <authorList>
            <person name="Kono N."/>
            <person name="Nakamura H."/>
            <person name="Ohtoshi R."/>
            <person name="Tomita M."/>
            <person name="Numata K."/>
            <person name="Arakawa K."/>
        </authorList>
    </citation>
    <scope>NUCLEOTIDE SEQUENCE [LARGE SCALE GENOMIC DNA]</scope>
</reference>
<evidence type="ECO:0000313" key="2">
    <source>
        <dbReference type="Proteomes" id="UP000299102"/>
    </source>
</evidence>
<dbReference type="EMBL" id="BGZK01001589">
    <property type="protein sequence ID" value="GBP82832.1"/>
    <property type="molecule type" value="Genomic_DNA"/>
</dbReference>
<dbReference type="Proteomes" id="UP000299102">
    <property type="component" value="Unassembled WGS sequence"/>
</dbReference>
<organism evidence="1 2">
    <name type="scientific">Eumeta variegata</name>
    <name type="common">Bagworm moth</name>
    <name type="synonym">Eumeta japonica</name>
    <dbReference type="NCBI Taxonomy" id="151549"/>
    <lineage>
        <taxon>Eukaryota</taxon>
        <taxon>Metazoa</taxon>
        <taxon>Ecdysozoa</taxon>
        <taxon>Arthropoda</taxon>
        <taxon>Hexapoda</taxon>
        <taxon>Insecta</taxon>
        <taxon>Pterygota</taxon>
        <taxon>Neoptera</taxon>
        <taxon>Endopterygota</taxon>
        <taxon>Lepidoptera</taxon>
        <taxon>Glossata</taxon>
        <taxon>Ditrysia</taxon>
        <taxon>Tineoidea</taxon>
        <taxon>Psychidae</taxon>
        <taxon>Oiketicinae</taxon>
        <taxon>Eumeta</taxon>
    </lineage>
</organism>
<name>A0A4C1Z693_EUMVA</name>
<keyword evidence="2" id="KW-1185">Reference proteome</keyword>
<evidence type="ECO:0000313" key="1">
    <source>
        <dbReference type="EMBL" id="GBP82832.1"/>
    </source>
</evidence>